<dbReference type="SUPFAM" id="SSF55781">
    <property type="entry name" value="GAF domain-like"/>
    <property type="match status" value="1"/>
</dbReference>
<dbReference type="Pfam" id="PF07228">
    <property type="entry name" value="SpoIIE"/>
    <property type="match status" value="1"/>
</dbReference>
<dbReference type="InterPro" id="IPR036457">
    <property type="entry name" value="PPM-type-like_dom_sf"/>
</dbReference>
<feature type="compositionally biased region" description="Basic and acidic residues" evidence="2">
    <location>
        <begin position="83"/>
        <end position="94"/>
    </location>
</feature>
<dbReference type="PANTHER" id="PTHR43156:SF2">
    <property type="entry name" value="STAGE II SPORULATION PROTEIN E"/>
    <property type="match status" value="1"/>
</dbReference>
<feature type="region of interest" description="Disordered" evidence="2">
    <location>
        <begin position="67"/>
        <end position="94"/>
    </location>
</feature>
<dbReference type="KEGG" id="ttf:THTE_1033"/>
<gene>
    <name evidence="4" type="ORF">THTE_1033</name>
</gene>
<dbReference type="Gene3D" id="3.60.40.10">
    <property type="entry name" value="PPM-type phosphatase domain"/>
    <property type="match status" value="1"/>
</dbReference>
<accession>A0A286RCF5</accession>
<evidence type="ECO:0000256" key="2">
    <source>
        <dbReference type="SAM" id="MobiDB-lite"/>
    </source>
</evidence>
<feature type="domain" description="GAF" evidence="3">
    <location>
        <begin position="155"/>
        <end position="297"/>
    </location>
</feature>
<dbReference type="GO" id="GO:0016791">
    <property type="term" value="F:phosphatase activity"/>
    <property type="evidence" value="ECO:0007669"/>
    <property type="project" value="TreeGrafter"/>
</dbReference>
<keyword evidence="1" id="KW-0378">Hydrolase</keyword>
<dbReference type="SMART" id="SM00065">
    <property type="entry name" value="GAF"/>
    <property type="match status" value="1"/>
</dbReference>
<dbReference type="InterPro" id="IPR052016">
    <property type="entry name" value="Bact_Sigma-Reg"/>
</dbReference>
<evidence type="ECO:0000256" key="1">
    <source>
        <dbReference type="ARBA" id="ARBA00022801"/>
    </source>
</evidence>
<dbReference type="InterPro" id="IPR029016">
    <property type="entry name" value="GAF-like_dom_sf"/>
</dbReference>
<evidence type="ECO:0000313" key="4">
    <source>
        <dbReference type="EMBL" id="ASV73635.1"/>
    </source>
</evidence>
<dbReference type="Pfam" id="PF13492">
    <property type="entry name" value="GAF_3"/>
    <property type="match status" value="1"/>
</dbReference>
<dbReference type="PANTHER" id="PTHR43156">
    <property type="entry name" value="STAGE II SPORULATION PROTEIN E-RELATED"/>
    <property type="match status" value="1"/>
</dbReference>
<organism evidence="4 5">
    <name type="scientific">Thermogutta terrifontis</name>
    <dbReference type="NCBI Taxonomy" id="1331910"/>
    <lineage>
        <taxon>Bacteria</taxon>
        <taxon>Pseudomonadati</taxon>
        <taxon>Planctomycetota</taxon>
        <taxon>Planctomycetia</taxon>
        <taxon>Pirellulales</taxon>
        <taxon>Thermoguttaceae</taxon>
        <taxon>Thermogutta</taxon>
    </lineage>
</organism>
<reference evidence="4 5" key="1">
    <citation type="journal article" name="Front. Microbiol.">
        <title>Sugar Metabolism of the First Thermophilic Planctomycete Thermogutta terrifontis: Comparative Genomic and Transcriptomic Approaches.</title>
        <authorList>
            <person name="Elcheninov A.G."/>
            <person name="Menzel P."/>
            <person name="Gudbergsdottir S.R."/>
            <person name="Slesarev A.I."/>
            <person name="Kadnikov V.V."/>
            <person name="Krogh A."/>
            <person name="Bonch-Osmolovskaya E.A."/>
            <person name="Peng X."/>
            <person name="Kublanov I.V."/>
        </authorList>
    </citation>
    <scope>NUCLEOTIDE SEQUENCE [LARGE SCALE GENOMIC DNA]</scope>
    <source>
        <strain evidence="4 5">R1</strain>
    </source>
</reference>
<sequence>MTAMDHIRTTSRAVEEMSPRSLRIIAEEFTPPPAADVSTVAGWRQFCRSYLEATGCLLRFIPGAEPTSPQDVPVVAPQADGGQPDRNRRPFGHLRIDPTDRVREKLSPAHPAVEIARSVAGMLGEILATRTALWEREAELAAGIPLIPHPEEAQHLARRLEEVLRAAATAVRAQAAAVYILDESTSYLKVRAVWGLPLNRLLAPPRILKESLADLEAMLGHAVALETAAQIAHWRPPEPCASAVCLPISTPTTILGTLWVFAQEERSFSERDIDLLEVTAGRVAAELEREAALQTALQATDLRRQLDTAQRLLRSQLPVISPLVEGWEFAGWLETDRLGGAFYDWCCGRDGRIHFAMGEMPDDSVRSTLVMTSVRSAWRSLCQYAKDPGKLVEQLNLTLWTGSAGDQAAAIFCGLIDPCGSNLRMASAGEIHAVLITPKRHRIVPPSGALLGVDPESEYVAHRWSAPEDSVLVVATAAARQAKDAQQRPLWETRLLPMISSHLHQPVKTLIEKAQNILEERATISKGVAAIVMIKRRHSPPTRGSKKQETS</sequence>
<dbReference type="InterPro" id="IPR003018">
    <property type="entry name" value="GAF"/>
</dbReference>
<dbReference type="EMBL" id="CP018477">
    <property type="protein sequence ID" value="ASV73635.1"/>
    <property type="molecule type" value="Genomic_DNA"/>
</dbReference>
<evidence type="ECO:0000313" key="5">
    <source>
        <dbReference type="Proteomes" id="UP000215086"/>
    </source>
</evidence>
<proteinExistence type="predicted"/>
<keyword evidence="5" id="KW-1185">Reference proteome</keyword>
<dbReference type="Proteomes" id="UP000215086">
    <property type="component" value="Chromosome"/>
</dbReference>
<name>A0A286RCF5_9BACT</name>
<dbReference type="Gene3D" id="3.30.450.40">
    <property type="match status" value="1"/>
</dbReference>
<dbReference type="AlphaFoldDB" id="A0A286RCF5"/>
<dbReference type="InterPro" id="IPR001932">
    <property type="entry name" value="PPM-type_phosphatase-like_dom"/>
</dbReference>
<protein>
    <submittedName>
        <fullName evidence="4">Serine phosphatase RsbU, regulator of sigma subunit</fullName>
    </submittedName>
</protein>
<evidence type="ECO:0000259" key="3">
    <source>
        <dbReference type="SMART" id="SM00065"/>
    </source>
</evidence>